<name>A0A6A5KKC0_9PLEO</name>
<dbReference type="SUPFAM" id="SSF109604">
    <property type="entry name" value="HD-domain/PDEase-like"/>
    <property type="match status" value="1"/>
</dbReference>
<dbReference type="PANTHER" id="PTHR35569">
    <property type="entry name" value="CYANAMIDE HYDRATASE DDI2-RELATED"/>
    <property type="match status" value="1"/>
</dbReference>
<evidence type="ECO:0000313" key="2">
    <source>
        <dbReference type="EMBL" id="KAF1836550.1"/>
    </source>
</evidence>
<keyword evidence="1" id="KW-0732">Signal</keyword>
<accession>A0A6A5KKC0</accession>
<dbReference type="AlphaFoldDB" id="A0A6A5KKC0"/>
<proteinExistence type="predicted"/>
<feature type="signal peptide" evidence="1">
    <location>
        <begin position="1"/>
        <end position="17"/>
    </location>
</feature>
<reference evidence="2" key="1">
    <citation type="submission" date="2020-01" db="EMBL/GenBank/DDBJ databases">
        <authorList>
            <consortium name="DOE Joint Genome Institute"/>
            <person name="Haridas S."/>
            <person name="Albert R."/>
            <person name="Binder M."/>
            <person name="Bloem J."/>
            <person name="Labutti K."/>
            <person name="Salamov A."/>
            <person name="Andreopoulos B."/>
            <person name="Baker S.E."/>
            <person name="Barry K."/>
            <person name="Bills G."/>
            <person name="Bluhm B.H."/>
            <person name="Cannon C."/>
            <person name="Castanera R."/>
            <person name="Culley D.E."/>
            <person name="Daum C."/>
            <person name="Ezra D."/>
            <person name="Gonzalez J.B."/>
            <person name="Henrissat B."/>
            <person name="Kuo A."/>
            <person name="Liang C."/>
            <person name="Lipzen A."/>
            <person name="Lutzoni F."/>
            <person name="Magnuson J."/>
            <person name="Mondo S."/>
            <person name="Nolan M."/>
            <person name="Ohm R."/>
            <person name="Pangilinan J."/>
            <person name="Park H.-J."/>
            <person name="Ramirez L."/>
            <person name="Alfaro M."/>
            <person name="Sun H."/>
            <person name="Tritt A."/>
            <person name="Yoshinaga Y."/>
            <person name="Zwiers L.-H."/>
            <person name="Turgeon B.G."/>
            <person name="Goodwin S.B."/>
            <person name="Spatafora J.W."/>
            <person name="Crous P.W."/>
            <person name="Grigoriev I.V."/>
        </authorList>
    </citation>
    <scope>NUCLEOTIDE SEQUENCE</scope>
    <source>
        <strain evidence="2">P77</strain>
    </source>
</reference>
<dbReference type="PANTHER" id="PTHR35569:SF1">
    <property type="entry name" value="CYANAMIDE HYDRATASE DDI2-RELATED"/>
    <property type="match status" value="1"/>
</dbReference>
<evidence type="ECO:0000313" key="3">
    <source>
        <dbReference type="Proteomes" id="UP000800040"/>
    </source>
</evidence>
<gene>
    <name evidence="2" type="ORF">BDW02DRAFT_493457</name>
</gene>
<evidence type="ECO:0008006" key="4">
    <source>
        <dbReference type="Google" id="ProtNLM"/>
    </source>
</evidence>
<dbReference type="OrthoDB" id="2378324at2759"/>
<feature type="chain" id="PRO_5025409895" description="HD domain-containing protein" evidence="1">
    <location>
        <begin position="18"/>
        <end position="253"/>
    </location>
</feature>
<evidence type="ECO:0000256" key="1">
    <source>
        <dbReference type="SAM" id="SignalP"/>
    </source>
</evidence>
<dbReference type="EMBL" id="ML975272">
    <property type="protein sequence ID" value="KAF1836550.1"/>
    <property type="molecule type" value="Genomic_DNA"/>
</dbReference>
<keyword evidence="3" id="KW-1185">Reference proteome</keyword>
<organism evidence="2 3">
    <name type="scientific">Decorospora gaudefroyi</name>
    <dbReference type="NCBI Taxonomy" id="184978"/>
    <lineage>
        <taxon>Eukaryota</taxon>
        <taxon>Fungi</taxon>
        <taxon>Dikarya</taxon>
        <taxon>Ascomycota</taxon>
        <taxon>Pezizomycotina</taxon>
        <taxon>Dothideomycetes</taxon>
        <taxon>Pleosporomycetidae</taxon>
        <taxon>Pleosporales</taxon>
        <taxon>Pleosporineae</taxon>
        <taxon>Pleosporaceae</taxon>
        <taxon>Decorospora</taxon>
    </lineage>
</organism>
<sequence length="253" mass="28092">MLLKSFSLLPFITMALASTYPTRLLAGICVPDTPTITKAIALARANSDDQLYNHVMRSWLVGTASLSHLPANVTHDIDLEAFAVAAILHDLGLNLNNTDIASKDKRFEVDGANAAVEFLKKEGGKGWTEEKLWEVWYAIALHTVNDIAVHSAPLVWSLCVGVGTEIFSPEFAVMSFGPDKVAVTMQEWEQINRAFPRTGFKDSIINKQIELCRAKPRSTYGTYQADFGEMFLKEEGYSEVGFRNIDMILGMKE</sequence>
<dbReference type="Proteomes" id="UP000800040">
    <property type="component" value="Unassembled WGS sequence"/>
</dbReference>
<dbReference type="Gene3D" id="1.10.3210.10">
    <property type="entry name" value="Hypothetical protein af1432"/>
    <property type="match status" value="1"/>
</dbReference>
<protein>
    <recommendedName>
        <fullName evidence="4">HD domain-containing protein</fullName>
    </recommendedName>
</protein>